<dbReference type="SUPFAM" id="SSF52833">
    <property type="entry name" value="Thioredoxin-like"/>
    <property type="match status" value="1"/>
</dbReference>
<dbReference type="InterPro" id="IPR010987">
    <property type="entry name" value="Glutathione-S-Trfase_C-like"/>
</dbReference>
<dbReference type="AlphaFoldDB" id="A0A139APW6"/>
<comment type="similarity">
    <text evidence="1 2">Belongs to the GST superfamily.</text>
</comment>
<dbReference type="Proteomes" id="UP000070544">
    <property type="component" value="Unassembled WGS sequence"/>
</dbReference>
<dbReference type="PROSITE" id="PS50405">
    <property type="entry name" value="GST_CTER"/>
    <property type="match status" value="1"/>
</dbReference>
<accession>A0A139APW6</accession>
<dbReference type="GO" id="GO:0016740">
    <property type="term" value="F:transferase activity"/>
    <property type="evidence" value="ECO:0007669"/>
    <property type="project" value="UniProtKB-KW"/>
</dbReference>
<proteinExistence type="inferred from homology"/>
<evidence type="ECO:0000259" key="4">
    <source>
        <dbReference type="PROSITE" id="PS50405"/>
    </source>
</evidence>
<evidence type="ECO:0000259" key="3">
    <source>
        <dbReference type="PROSITE" id="PS50404"/>
    </source>
</evidence>
<dbReference type="InterPro" id="IPR036249">
    <property type="entry name" value="Thioredoxin-like_sf"/>
</dbReference>
<dbReference type="SUPFAM" id="SSF47616">
    <property type="entry name" value="GST C-terminal domain-like"/>
    <property type="match status" value="1"/>
</dbReference>
<gene>
    <name evidence="5" type="ORF">M427DRAFT_53288</name>
</gene>
<dbReference type="InterPro" id="IPR004045">
    <property type="entry name" value="Glutathione_S-Trfase_N"/>
</dbReference>
<evidence type="ECO:0000256" key="2">
    <source>
        <dbReference type="RuleBase" id="RU003494"/>
    </source>
</evidence>
<sequence>MAPKLTLYFSIGSCSGAAYMALKVAKIPFTALLMDIPTHKVASTGEDFYQINSKGAVPALKIDNEVLTENVAVLSYIADLAPESKLAPPAGTPLRYRSYEALSEVAVDLHVHGYGPLWYPGTDEDRVKQKAHLNKILKRFDDKLAKSKFLIGDAVSVADFYATVCFAWAPFHGISYDAYPNIVRYQKDFDAVPGVAEAKAEWLSGGPKA</sequence>
<feature type="domain" description="GST N-terminal" evidence="3">
    <location>
        <begin position="2"/>
        <end position="85"/>
    </location>
</feature>
<protein>
    <submittedName>
        <fullName evidence="5">Glutathione S-transferase</fullName>
    </submittedName>
</protein>
<keyword evidence="6" id="KW-1185">Reference proteome</keyword>
<dbReference type="SFLD" id="SFLDS00019">
    <property type="entry name" value="Glutathione_Transferase_(cytos"/>
    <property type="match status" value="1"/>
</dbReference>
<feature type="domain" description="GST C-terminal" evidence="4">
    <location>
        <begin position="92"/>
        <end position="209"/>
    </location>
</feature>
<evidence type="ECO:0000313" key="5">
    <source>
        <dbReference type="EMBL" id="KXS18790.1"/>
    </source>
</evidence>
<dbReference type="Gene3D" id="3.40.30.10">
    <property type="entry name" value="Glutaredoxin"/>
    <property type="match status" value="1"/>
</dbReference>
<dbReference type="CDD" id="cd03057">
    <property type="entry name" value="GST_N_Beta"/>
    <property type="match status" value="1"/>
</dbReference>
<dbReference type="STRING" id="1344416.A0A139APW6"/>
<name>A0A139APW6_GONPJ</name>
<dbReference type="PROSITE" id="PS50404">
    <property type="entry name" value="GST_NTER"/>
    <property type="match status" value="1"/>
</dbReference>
<dbReference type="OMA" id="FSPWLWH"/>
<dbReference type="InterPro" id="IPR036282">
    <property type="entry name" value="Glutathione-S-Trfase_C_sf"/>
</dbReference>
<reference evidence="5 6" key="1">
    <citation type="journal article" date="2015" name="Genome Biol. Evol.">
        <title>Phylogenomic analyses indicate that early fungi evolved digesting cell walls of algal ancestors of land plants.</title>
        <authorList>
            <person name="Chang Y."/>
            <person name="Wang S."/>
            <person name="Sekimoto S."/>
            <person name="Aerts A.L."/>
            <person name="Choi C."/>
            <person name="Clum A."/>
            <person name="LaButti K.M."/>
            <person name="Lindquist E.A."/>
            <person name="Yee Ngan C."/>
            <person name="Ohm R.A."/>
            <person name="Salamov A.A."/>
            <person name="Grigoriev I.V."/>
            <person name="Spatafora J.W."/>
            <person name="Berbee M.L."/>
        </authorList>
    </citation>
    <scope>NUCLEOTIDE SEQUENCE [LARGE SCALE GENOMIC DNA]</scope>
    <source>
        <strain evidence="5 6">JEL478</strain>
    </source>
</reference>
<dbReference type="PANTHER" id="PTHR44051">
    <property type="entry name" value="GLUTATHIONE S-TRANSFERASE-RELATED"/>
    <property type="match status" value="1"/>
</dbReference>
<evidence type="ECO:0000256" key="1">
    <source>
        <dbReference type="ARBA" id="ARBA00007409"/>
    </source>
</evidence>
<keyword evidence="5" id="KW-0808">Transferase</keyword>
<dbReference type="PANTHER" id="PTHR44051:SF8">
    <property type="entry name" value="GLUTATHIONE S-TRANSFERASE GSTA"/>
    <property type="match status" value="1"/>
</dbReference>
<dbReference type="Pfam" id="PF00043">
    <property type="entry name" value="GST_C"/>
    <property type="match status" value="1"/>
</dbReference>
<dbReference type="InterPro" id="IPR040079">
    <property type="entry name" value="Glutathione_S-Trfase"/>
</dbReference>
<dbReference type="EMBL" id="KQ965740">
    <property type="protein sequence ID" value="KXS18790.1"/>
    <property type="molecule type" value="Genomic_DNA"/>
</dbReference>
<evidence type="ECO:0000313" key="6">
    <source>
        <dbReference type="Proteomes" id="UP000070544"/>
    </source>
</evidence>
<dbReference type="Pfam" id="PF02798">
    <property type="entry name" value="GST_N"/>
    <property type="match status" value="1"/>
</dbReference>
<dbReference type="OrthoDB" id="2135636at2759"/>
<dbReference type="InterPro" id="IPR004046">
    <property type="entry name" value="GST_C"/>
</dbReference>
<dbReference type="Gene3D" id="1.20.1050.10">
    <property type="match status" value="1"/>
</dbReference>
<organism evidence="5 6">
    <name type="scientific">Gonapodya prolifera (strain JEL478)</name>
    <name type="common">Monoblepharis prolifera</name>
    <dbReference type="NCBI Taxonomy" id="1344416"/>
    <lineage>
        <taxon>Eukaryota</taxon>
        <taxon>Fungi</taxon>
        <taxon>Fungi incertae sedis</taxon>
        <taxon>Chytridiomycota</taxon>
        <taxon>Chytridiomycota incertae sedis</taxon>
        <taxon>Monoblepharidomycetes</taxon>
        <taxon>Monoblepharidales</taxon>
        <taxon>Gonapodyaceae</taxon>
        <taxon>Gonapodya</taxon>
    </lineage>
</organism>